<gene>
    <name evidence="2" type="ORF">C2G38_2088590</name>
</gene>
<evidence type="ECO:0000313" key="3">
    <source>
        <dbReference type="Proteomes" id="UP000266673"/>
    </source>
</evidence>
<name>A0A397V7J0_9GLOM</name>
<dbReference type="Gene3D" id="3.40.50.300">
    <property type="entry name" value="P-loop containing nucleotide triphosphate hydrolases"/>
    <property type="match status" value="1"/>
</dbReference>
<dbReference type="AlphaFoldDB" id="A0A397V7J0"/>
<sequence length="82" mass="9885">MMSILDTLESNISTFLDMILSYHKAKFLREFRRVYCGPLRLLAHEIFDRFNSKDVLCNFVTGEKRRELKGLMCLWRLLLLKW</sequence>
<comment type="caution">
    <text evidence="2">The sequence shown here is derived from an EMBL/GenBank/DDBJ whole genome shotgun (WGS) entry which is preliminary data.</text>
</comment>
<reference evidence="2 3" key="1">
    <citation type="submission" date="2018-06" db="EMBL/GenBank/DDBJ databases">
        <title>Comparative genomics reveals the genomic features of Rhizophagus irregularis, R. cerebriforme, R. diaphanum and Gigaspora rosea, and their symbiotic lifestyle signature.</title>
        <authorList>
            <person name="Morin E."/>
            <person name="San Clemente H."/>
            <person name="Chen E.C.H."/>
            <person name="De La Providencia I."/>
            <person name="Hainaut M."/>
            <person name="Kuo A."/>
            <person name="Kohler A."/>
            <person name="Murat C."/>
            <person name="Tang N."/>
            <person name="Roy S."/>
            <person name="Loubradou J."/>
            <person name="Henrissat B."/>
            <person name="Grigoriev I.V."/>
            <person name="Corradi N."/>
            <person name="Roux C."/>
            <person name="Martin F.M."/>
        </authorList>
    </citation>
    <scope>NUCLEOTIDE SEQUENCE [LARGE SCALE GENOMIC DNA]</scope>
    <source>
        <strain evidence="2 3">DAOM 194757</strain>
    </source>
</reference>
<protein>
    <recommendedName>
        <fullName evidence="1">ATP-dependent RNA helicase SUV3 DEXQ-box helicase domain-containing protein</fullName>
    </recommendedName>
</protein>
<dbReference type="EMBL" id="QKWP01000615">
    <property type="protein sequence ID" value="RIB17327.1"/>
    <property type="molecule type" value="Genomic_DNA"/>
</dbReference>
<dbReference type="InterPro" id="IPR055206">
    <property type="entry name" value="DEXQc_SUV3"/>
</dbReference>
<dbReference type="OrthoDB" id="6692397at2759"/>
<dbReference type="InterPro" id="IPR027417">
    <property type="entry name" value="P-loop_NTPase"/>
</dbReference>
<evidence type="ECO:0000259" key="1">
    <source>
        <dbReference type="Pfam" id="PF22527"/>
    </source>
</evidence>
<dbReference type="Pfam" id="PF22527">
    <property type="entry name" value="DEXQc_Suv3"/>
    <property type="match status" value="1"/>
</dbReference>
<evidence type="ECO:0000313" key="2">
    <source>
        <dbReference type="EMBL" id="RIB17327.1"/>
    </source>
</evidence>
<dbReference type="Proteomes" id="UP000266673">
    <property type="component" value="Unassembled WGS sequence"/>
</dbReference>
<organism evidence="2 3">
    <name type="scientific">Gigaspora rosea</name>
    <dbReference type="NCBI Taxonomy" id="44941"/>
    <lineage>
        <taxon>Eukaryota</taxon>
        <taxon>Fungi</taxon>
        <taxon>Fungi incertae sedis</taxon>
        <taxon>Mucoromycota</taxon>
        <taxon>Glomeromycotina</taxon>
        <taxon>Glomeromycetes</taxon>
        <taxon>Diversisporales</taxon>
        <taxon>Gigasporaceae</taxon>
        <taxon>Gigaspora</taxon>
    </lineage>
</organism>
<proteinExistence type="predicted"/>
<dbReference type="STRING" id="44941.A0A397V7J0"/>
<accession>A0A397V7J0</accession>
<feature type="domain" description="ATP-dependent RNA helicase SUV3 DEXQ-box helicase" evidence="1">
    <location>
        <begin position="32"/>
        <end position="67"/>
    </location>
</feature>
<keyword evidence="3" id="KW-1185">Reference proteome</keyword>